<keyword evidence="5" id="KW-1185">Reference proteome</keyword>
<dbReference type="InterPro" id="IPR050571">
    <property type="entry name" value="Class-IV_PLP-Dep_Aminotrnsfr"/>
</dbReference>
<dbReference type="GO" id="GO:0003824">
    <property type="term" value="F:catalytic activity"/>
    <property type="evidence" value="ECO:0007669"/>
    <property type="project" value="InterPro"/>
</dbReference>
<comment type="caution">
    <text evidence="4">The sequence shown here is derived from an EMBL/GenBank/DDBJ whole genome shotgun (WGS) entry which is preliminary data.</text>
</comment>
<evidence type="ECO:0000256" key="2">
    <source>
        <dbReference type="ARBA" id="ARBA00009320"/>
    </source>
</evidence>
<dbReference type="GO" id="GO:0008652">
    <property type="term" value="P:amino acid biosynthetic process"/>
    <property type="evidence" value="ECO:0007669"/>
    <property type="project" value="UniProtKB-ARBA"/>
</dbReference>
<gene>
    <name evidence="4" type="ORF">BCM14_1551</name>
</gene>
<dbReference type="Proteomes" id="UP000238308">
    <property type="component" value="Unassembled WGS sequence"/>
</dbReference>
<dbReference type="Pfam" id="PF01063">
    <property type="entry name" value="Aminotran_4"/>
    <property type="match status" value="1"/>
</dbReference>
<organism evidence="4 5">
    <name type="scientific">Jezberella montanilacus</name>
    <dbReference type="NCBI Taxonomy" id="323426"/>
    <lineage>
        <taxon>Bacteria</taxon>
        <taxon>Pseudomonadati</taxon>
        <taxon>Pseudomonadota</taxon>
        <taxon>Betaproteobacteria</taxon>
        <taxon>Burkholderiales</taxon>
        <taxon>Alcaligenaceae</taxon>
        <taxon>Jezberella</taxon>
    </lineage>
</organism>
<protein>
    <submittedName>
        <fullName evidence="4">D-alanine transaminase</fullName>
    </submittedName>
</protein>
<dbReference type="InterPro" id="IPR001544">
    <property type="entry name" value="Aminotrans_IV"/>
</dbReference>
<reference evidence="4 5" key="1">
    <citation type="submission" date="2018-03" db="EMBL/GenBank/DDBJ databases">
        <title>Genomic Encyclopedia of Type Strains, Phase III (KMG-III): the genomes of soil and plant-associated and newly described type strains.</title>
        <authorList>
            <person name="Whitman W."/>
        </authorList>
    </citation>
    <scope>NUCLEOTIDE SEQUENCE [LARGE SCALE GENOMIC DNA]</scope>
    <source>
        <strain evidence="4 5">MWH-P2sevCIIIb</strain>
    </source>
</reference>
<dbReference type="CDD" id="cd01558">
    <property type="entry name" value="D-AAT_like"/>
    <property type="match status" value="1"/>
</dbReference>
<evidence type="ECO:0000256" key="3">
    <source>
        <dbReference type="ARBA" id="ARBA00022898"/>
    </source>
</evidence>
<proteinExistence type="inferred from homology"/>
<dbReference type="RefSeq" id="WP_106227391.1">
    <property type="nucleotide sequence ID" value="NZ_PVTV01000012.1"/>
</dbReference>
<evidence type="ECO:0000256" key="1">
    <source>
        <dbReference type="ARBA" id="ARBA00001933"/>
    </source>
</evidence>
<sequence>MVENLLIQGVSGDPTVYLNGAFGPLSGAKVSVLDRGFIFGDGIYEVVPVYYRKPFRMSQHLDRLDRSLAKLRITPPKTRAQWIELIETLIAQSPDEMCMVYLQITRGVAKRDHVFPVPEVTPTVFGMASPMSVPSAAVREKGLKLISMPDMRWLHCDIKSVSLLGNCLAKQAAVDAGVDEVAQFRDGFLTEGGSCNIWLVQNGKLLAAPKNNLVLEGIRYGLLEELTKAANIPFELRPITQAEVEAADELIVSSATREVLPVVEYDGKPVADGKPGPVYKLLRTAYDEQIAALK</sequence>
<dbReference type="PANTHER" id="PTHR42743:SF10">
    <property type="entry name" value="D-ALANINE AMINOTRANSFERASE"/>
    <property type="match status" value="1"/>
</dbReference>
<dbReference type="AlphaFoldDB" id="A0A2T0XII7"/>
<dbReference type="InterPro" id="IPR036038">
    <property type="entry name" value="Aminotransferase-like"/>
</dbReference>
<evidence type="ECO:0000313" key="5">
    <source>
        <dbReference type="Proteomes" id="UP000238308"/>
    </source>
</evidence>
<name>A0A2T0XII7_9BURK</name>
<comment type="cofactor">
    <cofactor evidence="1">
        <name>pyridoxal 5'-phosphate</name>
        <dbReference type="ChEBI" id="CHEBI:597326"/>
    </cofactor>
</comment>
<dbReference type="GO" id="GO:0005829">
    <property type="term" value="C:cytosol"/>
    <property type="evidence" value="ECO:0007669"/>
    <property type="project" value="TreeGrafter"/>
</dbReference>
<dbReference type="InterPro" id="IPR043132">
    <property type="entry name" value="BCAT-like_C"/>
</dbReference>
<comment type="similarity">
    <text evidence="2">Belongs to the class-IV pyridoxal-phosphate-dependent aminotransferase family.</text>
</comment>
<accession>A0A2T0XII7</accession>
<dbReference type="SUPFAM" id="SSF56752">
    <property type="entry name" value="D-aminoacid aminotransferase-like PLP-dependent enzymes"/>
    <property type="match status" value="1"/>
</dbReference>
<keyword evidence="3" id="KW-0663">Pyridoxal phosphate</keyword>
<dbReference type="Gene3D" id="3.30.470.10">
    <property type="match status" value="1"/>
</dbReference>
<dbReference type="OrthoDB" id="9805628at2"/>
<dbReference type="InterPro" id="IPR043131">
    <property type="entry name" value="BCAT-like_N"/>
</dbReference>
<dbReference type="GO" id="GO:0046394">
    <property type="term" value="P:carboxylic acid biosynthetic process"/>
    <property type="evidence" value="ECO:0007669"/>
    <property type="project" value="UniProtKB-ARBA"/>
</dbReference>
<dbReference type="Gene3D" id="3.20.10.10">
    <property type="entry name" value="D-amino Acid Aminotransferase, subunit A, domain 2"/>
    <property type="match status" value="1"/>
</dbReference>
<evidence type="ECO:0000313" key="4">
    <source>
        <dbReference type="EMBL" id="PRY98717.1"/>
    </source>
</evidence>
<dbReference type="EMBL" id="PVTV01000012">
    <property type="protein sequence ID" value="PRY98717.1"/>
    <property type="molecule type" value="Genomic_DNA"/>
</dbReference>
<dbReference type="FunFam" id="3.20.10.10:FF:000002">
    <property type="entry name" value="D-alanine aminotransferase"/>
    <property type="match status" value="1"/>
</dbReference>
<dbReference type="PANTHER" id="PTHR42743">
    <property type="entry name" value="AMINO-ACID AMINOTRANSFERASE"/>
    <property type="match status" value="1"/>
</dbReference>